<keyword evidence="7" id="KW-1185">Reference proteome</keyword>
<feature type="transmembrane region" description="Helical" evidence="5">
    <location>
        <begin position="477"/>
        <end position="498"/>
    </location>
</feature>
<keyword evidence="3 4" id="KW-0808">Transferase</keyword>
<evidence type="ECO:0000256" key="4">
    <source>
        <dbReference type="RuleBase" id="RU003718"/>
    </source>
</evidence>
<feature type="non-terminal residue" evidence="6">
    <location>
        <position position="1"/>
    </location>
</feature>
<dbReference type="PANTHER" id="PTHR48043">
    <property type="entry name" value="EG:EG0003.4 PROTEIN-RELATED"/>
    <property type="match status" value="1"/>
</dbReference>
<protein>
    <recommendedName>
        <fullName evidence="5">UDP-glucuronosyltransferase</fullName>
        <ecNumber evidence="5">2.4.1.17</ecNumber>
    </recommendedName>
</protein>
<comment type="similarity">
    <text evidence="1 4">Belongs to the UDP-glycosyltransferase family.</text>
</comment>
<keyword evidence="5" id="KW-0812">Transmembrane</keyword>
<dbReference type="SUPFAM" id="SSF53756">
    <property type="entry name" value="UDP-Glycosyltransferase/glycogen phosphorylase"/>
    <property type="match status" value="1"/>
</dbReference>
<dbReference type="CDD" id="cd03784">
    <property type="entry name" value="GT1_Gtf-like"/>
    <property type="match status" value="1"/>
</dbReference>
<dbReference type="PROSITE" id="PS00375">
    <property type="entry name" value="UDPGT"/>
    <property type="match status" value="1"/>
</dbReference>
<sequence>TTITTIRKAEKPGRILIMHPMHAASHVFALRTLSLKLVERGHKVDVVRWQDNHFYPPMNHPSITEHVMAINNSMGTVPYVTHEERGKFMVPSEDLWKSGLEWVHIPLDIFYTVSAFCDALLGNEPLIHYLKAQKFDVAIVDLIYNSCSLALVNKLGIPPVGYWAMSFIGGDITDAQGWINPNIVPIMYTSFPTPMTFLQRVKNNLMVLGMELYMTTQYMVTSMKIQRYLPGSPSPSTMMGNLTGLLINSHPALDIPTLLPPSFLQVGGFHIKETKPLPMDIEHFLLSSGSEGTIFFSMGSIFNNKAVPESAIMAFMSAFGRLKQKVLCVFSSPLSWVPPNVKVVNWVPQQDVLAHNQTVLFLTHCGMHSIIESVYHSVPMVGMPIFIDQGDNMQRMVERNIAASIKKMATADEIYDTIMQVLSNEKYKKSVETYSKVLRHHSTPPLDRAVWLLEHIMVTKGAAHLKIPANDLNTLQYFSVDVILFIFMVTLCLAYVLYRMLRRISSRFRDELQSELKLK</sequence>
<dbReference type="FunFam" id="3.40.50.2000:FF:000021">
    <property type="entry name" value="UDP-glucuronosyltransferase"/>
    <property type="match status" value="1"/>
</dbReference>
<keyword evidence="2 4" id="KW-0328">Glycosyltransferase</keyword>
<gene>
    <name evidence="6" type="ORF">MNOR_LOCUS10350</name>
</gene>
<evidence type="ECO:0000313" key="7">
    <source>
        <dbReference type="Proteomes" id="UP001497623"/>
    </source>
</evidence>
<dbReference type="InterPro" id="IPR035595">
    <property type="entry name" value="UDP_glycos_trans_CS"/>
</dbReference>
<evidence type="ECO:0000256" key="3">
    <source>
        <dbReference type="ARBA" id="ARBA00022679"/>
    </source>
</evidence>
<evidence type="ECO:0000256" key="5">
    <source>
        <dbReference type="RuleBase" id="RU362059"/>
    </source>
</evidence>
<dbReference type="Proteomes" id="UP001497623">
    <property type="component" value="Unassembled WGS sequence"/>
</dbReference>
<name>A0AAV2QE23_MEGNR</name>
<dbReference type="Gene3D" id="3.40.50.2000">
    <property type="entry name" value="Glycogen Phosphorylase B"/>
    <property type="match status" value="2"/>
</dbReference>
<dbReference type="GO" id="GO:0016020">
    <property type="term" value="C:membrane"/>
    <property type="evidence" value="ECO:0007669"/>
    <property type="project" value="UniProtKB-SubCell"/>
</dbReference>
<dbReference type="AlphaFoldDB" id="A0AAV2QE23"/>
<dbReference type="GO" id="GO:0015020">
    <property type="term" value="F:glucuronosyltransferase activity"/>
    <property type="evidence" value="ECO:0007669"/>
    <property type="project" value="UniProtKB-EC"/>
</dbReference>
<keyword evidence="5" id="KW-0472">Membrane</keyword>
<evidence type="ECO:0000313" key="6">
    <source>
        <dbReference type="EMBL" id="CAL4077199.1"/>
    </source>
</evidence>
<dbReference type="Pfam" id="PF00201">
    <property type="entry name" value="UDPGT"/>
    <property type="match status" value="1"/>
</dbReference>
<organism evidence="6 7">
    <name type="scientific">Meganyctiphanes norvegica</name>
    <name type="common">Northern krill</name>
    <name type="synonym">Thysanopoda norvegica</name>
    <dbReference type="NCBI Taxonomy" id="48144"/>
    <lineage>
        <taxon>Eukaryota</taxon>
        <taxon>Metazoa</taxon>
        <taxon>Ecdysozoa</taxon>
        <taxon>Arthropoda</taxon>
        <taxon>Crustacea</taxon>
        <taxon>Multicrustacea</taxon>
        <taxon>Malacostraca</taxon>
        <taxon>Eumalacostraca</taxon>
        <taxon>Eucarida</taxon>
        <taxon>Euphausiacea</taxon>
        <taxon>Euphausiidae</taxon>
        <taxon>Meganyctiphanes</taxon>
    </lineage>
</organism>
<evidence type="ECO:0000256" key="1">
    <source>
        <dbReference type="ARBA" id="ARBA00009995"/>
    </source>
</evidence>
<dbReference type="EC" id="2.4.1.17" evidence="5"/>
<evidence type="ECO:0000256" key="2">
    <source>
        <dbReference type="ARBA" id="ARBA00022676"/>
    </source>
</evidence>
<feature type="non-terminal residue" evidence="6">
    <location>
        <position position="519"/>
    </location>
</feature>
<dbReference type="InterPro" id="IPR002213">
    <property type="entry name" value="UDP_glucos_trans"/>
</dbReference>
<reference evidence="6 7" key="1">
    <citation type="submission" date="2024-05" db="EMBL/GenBank/DDBJ databases">
        <authorList>
            <person name="Wallberg A."/>
        </authorList>
    </citation>
    <scope>NUCLEOTIDE SEQUENCE [LARGE SCALE GENOMIC DNA]</scope>
</reference>
<proteinExistence type="inferred from homology"/>
<dbReference type="InterPro" id="IPR050271">
    <property type="entry name" value="UDP-glycosyltransferase"/>
</dbReference>
<comment type="caution">
    <text evidence="6">The sequence shown here is derived from an EMBL/GenBank/DDBJ whole genome shotgun (WGS) entry which is preliminary data.</text>
</comment>
<dbReference type="PANTHER" id="PTHR48043:SF145">
    <property type="entry name" value="FI06409P-RELATED"/>
    <property type="match status" value="1"/>
</dbReference>
<comment type="subcellular location">
    <subcellularLocation>
        <location evidence="5">Membrane</location>
        <topology evidence="5">Single-pass membrane protein</topology>
    </subcellularLocation>
</comment>
<accession>A0AAV2QE23</accession>
<comment type="catalytic activity">
    <reaction evidence="5">
        <text>glucuronate acceptor + UDP-alpha-D-glucuronate = acceptor beta-D-glucuronoside + UDP + H(+)</text>
        <dbReference type="Rhea" id="RHEA:21032"/>
        <dbReference type="ChEBI" id="CHEBI:15378"/>
        <dbReference type="ChEBI" id="CHEBI:58052"/>
        <dbReference type="ChEBI" id="CHEBI:58223"/>
        <dbReference type="ChEBI" id="CHEBI:132367"/>
        <dbReference type="ChEBI" id="CHEBI:132368"/>
        <dbReference type="EC" id="2.4.1.17"/>
    </reaction>
</comment>
<dbReference type="EMBL" id="CAXKWB010005189">
    <property type="protein sequence ID" value="CAL4077199.1"/>
    <property type="molecule type" value="Genomic_DNA"/>
</dbReference>
<keyword evidence="5" id="KW-1133">Transmembrane helix</keyword>